<gene>
    <name evidence="2" type="ORF">G200045</name>
</gene>
<feature type="domain" description="Siphovirus-type tail component RIFT-related" evidence="1">
    <location>
        <begin position="28"/>
        <end position="114"/>
    </location>
</feature>
<dbReference type="Pfam" id="PF05709">
    <property type="entry name" value="Sipho_tail"/>
    <property type="match status" value="1"/>
</dbReference>
<evidence type="ECO:0000313" key="2">
    <source>
        <dbReference type="EMBL" id="XBS49019.1"/>
    </source>
</evidence>
<dbReference type="NCBIfam" id="TIGR01633">
    <property type="entry name" value="phi3626_gp14_N"/>
    <property type="match status" value="1"/>
</dbReference>
<evidence type="ECO:0000259" key="1">
    <source>
        <dbReference type="Pfam" id="PF05709"/>
    </source>
</evidence>
<sequence length="618" mass="68525">MTKYNGFTLNGYHSLRDMGIVMGTVIKPIAPSISPVMEDIPGAVGQYFEGYNIGTKQIQIPYFFISHEDQDRVNKEIEKLAGILIPMTNQEVPLVFDDEPNKTWMVHFVEIANPNLTEQGSWDFDGSITLEMSKPWAYLPREHLYTANLPSDKRVQLNVSGNMETPVDIQIIPKHSAKHVGVVLNDGAGVFAIGEDRAELQDTIVEQWQEALSDVGDATSGSFTNWNLNPTTAGPIKWGQELSPVMGGANAINASGMSIGVGTKEKTGYNPSKDRVGITNKYTVMNYGTDSQEAAGTTGTPWYGPIMVTKGFDGGALDDFKVIFRVRHMKYKGPHNGRAMGDVEVLFLDPDGKAFFRAGIKDQDSGAVPVLYTQIGKPGTDWISGDYQNIYVAKSFNIKNGKNYKAKVLNGKKNITTIKVVKKQKVKKTESVNLYSSMTNDNNTSELSDCWIEWEVHKVGTTWSFWIYQLDSAGNRVNDYEKGKVHFKQPKYVDRTGSASAALGSIAVGMFKHSIKEDTVNPPEIYRNVDPSLTMLKAYRRNPAYDINNKPLAYAVASGEVLDFDGEKWKTTVNGTVVEEAWVTNYPKLQPGQNTLTFISDADLSDAIVDIQYNPRVK</sequence>
<organism evidence="2">
    <name type="scientific">Lactobacillus phage G2-Guo</name>
    <dbReference type="NCBI Taxonomy" id="3155564"/>
    <lineage>
        <taxon>Viruses</taxon>
    </lineage>
</organism>
<proteinExistence type="predicted"/>
<dbReference type="EMBL" id="PP779550">
    <property type="protein sequence ID" value="XBS49019.1"/>
    <property type="molecule type" value="Genomic_DNA"/>
</dbReference>
<dbReference type="InterPro" id="IPR006520">
    <property type="entry name" value="Dit_BPSPP_N"/>
</dbReference>
<dbReference type="Gene3D" id="2.40.30.200">
    <property type="match status" value="1"/>
</dbReference>
<accession>A0AAU7PFS0</accession>
<reference evidence="2" key="1">
    <citation type="submission" date="2024-05" db="EMBL/GenBank/DDBJ databases">
        <authorList>
            <person name="Guo T.T."/>
            <person name="Zhang Y."/>
            <person name="Kong J."/>
        </authorList>
    </citation>
    <scope>NUCLEOTIDE SEQUENCE</scope>
</reference>
<protein>
    <submittedName>
        <fullName evidence="2">Distal tail protein Dit</fullName>
    </submittedName>
</protein>
<name>A0AAU7PFS0_9VIRU</name>
<dbReference type="InterPro" id="IPR008841">
    <property type="entry name" value="Siphovirus-type_tail_N"/>
</dbReference>